<accession>F0XFA0</accession>
<dbReference type="AlphaFoldDB" id="F0XFA0"/>
<organism evidence="10">
    <name type="scientific">Grosmannia clavigera (strain kw1407 / UAMH 11150)</name>
    <name type="common">Blue stain fungus</name>
    <name type="synonym">Graphiocladiella clavigera</name>
    <dbReference type="NCBI Taxonomy" id="655863"/>
    <lineage>
        <taxon>Eukaryota</taxon>
        <taxon>Fungi</taxon>
        <taxon>Dikarya</taxon>
        <taxon>Ascomycota</taxon>
        <taxon>Pezizomycotina</taxon>
        <taxon>Sordariomycetes</taxon>
        <taxon>Sordariomycetidae</taxon>
        <taxon>Ophiostomatales</taxon>
        <taxon>Ophiostomataceae</taxon>
        <taxon>Leptographium</taxon>
    </lineage>
</organism>
<dbReference type="InterPro" id="IPR045135">
    <property type="entry name" value="Rpn7_N"/>
</dbReference>
<evidence type="ECO:0000256" key="2">
    <source>
        <dbReference type="ARBA" id="ARBA00004496"/>
    </source>
</evidence>
<dbReference type="SMART" id="SM00088">
    <property type="entry name" value="PINT"/>
    <property type="match status" value="1"/>
</dbReference>
<evidence type="ECO:0000259" key="8">
    <source>
        <dbReference type="PROSITE" id="PS50250"/>
    </source>
</evidence>
<dbReference type="InterPro" id="IPR036390">
    <property type="entry name" value="WH_DNA-bd_sf"/>
</dbReference>
<dbReference type="InParanoid" id="F0XFA0"/>
<dbReference type="RefSeq" id="XP_014173075.1">
    <property type="nucleotide sequence ID" value="XM_014317600.1"/>
</dbReference>
<dbReference type="PANTHER" id="PTHR14145:SF2">
    <property type="entry name" value="COP9 SIGNALOSOME COMPLEX SUBUNIT 1"/>
    <property type="match status" value="1"/>
</dbReference>
<gene>
    <name evidence="9" type="ORF">CMQ_521</name>
</gene>
<dbReference type="Proteomes" id="UP000007796">
    <property type="component" value="Unassembled WGS sequence"/>
</dbReference>
<dbReference type="Gene3D" id="1.25.40.570">
    <property type="match status" value="1"/>
</dbReference>
<protein>
    <submittedName>
        <fullName evidence="9">Cop9 signalosome subunit 1</fullName>
    </submittedName>
</protein>
<comment type="similarity">
    <text evidence="3">Belongs to the CSN1 family.</text>
</comment>
<dbReference type="STRING" id="655863.F0XFA0"/>
<proteinExistence type="inferred from homology"/>
<dbReference type="GeneID" id="25978507"/>
<dbReference type="InterPro" id="IPR000717">
    <property type="entry name" value="PCI_dom"/>
</dbReference>
<sequence length="444" mass="49224">MAATDGEAGLEAFFALMHNEGGIIVQGASRFERLLLIGQCSPSLCVDSLKAAVIEAKKGKDVRRYREAWNYMRVAAPNDALAQLDKKWIDATEAANTAETKHLEKELKAYKNNLVKESIRMGHEELGKHLQSIGDLAGAAEAYNRMRPDVSTPKHIVDVGKHLVSVAIERRDWPGAVGHLNKVTGLQGSEEDKSYLPYLRSMTGLAYLGQSKYLTAAKLFLEVESSVSIAKVTGGMMTGNDVAVYGGLLALASMDRKDLQTKVLENSRFRSYLELEPHIRRAIAQFVNGRYAACLSILASYRPDYLLDLYLQKHVSTLYEQIRVKCISQYLIPFSCVTLASMDAAFAEPGGSVEEELATMIRDSVIDARIDSINRLVVTTKENPRVKMQRQGLDAFTAFNKEATERIRRMSLLAADLGVKGPRRQHAAMPDVSDSWYESSVNET</sequence>
<keyword evidence="4" id="KW-0963">Cytoplasm</keyword>
<dbReference type="GO" id="GO:0005737">
    <property type="term" value="C:cytoplasm"/>
    <property type="evidence" value="ECO:0007669"/>
    <property type="project" value="UniProtKB-SubCell"/>
</dbReference>
<evidence type="ECO:0000256" key="1">
    <source>
        <dbReference type="ARBA" id="ARBA00004123"/>
    </source>
</evidence>
<dbReference type="PANTHER" id="PTHR14145">
    <property type="entry name" value="26S PROTESOME SUBUNIT 6"/>
    <property type="match status" value="1"/>
</dbReference>
<comment type="subcellular location">
    <subcellularLocation>
        <location evidence="2">Cytoplasm</location>
    </subcellularLocation>
    <subcellularLocation>
        <location evidence="1">Nucleus</location>
    </subcellularLocation>
</comment>
<dbReference type="OrthoDB" id="422427at2759"/>
<name>F0XFA0_GROCL</name>
<feature type="domain" description="PCI" evidence="8">
    <location>
        <begin position="197"/>
        <end position="384"/>
    </location>
</feature>
<evidence type="ECO:0000256" key="7">
    <source>
        <dbReference type="SAM" id="MobiDB-lite"/>
    </source>
</evidence>
<feature type="region of interest" description="Disordered" evidence="7">
    <location>
        <begin position="424"/>
        <end position="444"/>
    </location>
</feature>
<dbReference type="PROSITE" id="PS50250">
    <property type="entry name" value="PCI"/>
    <property type="match status" value="1"/>
</dbReference>
<evidence type="ECO:0000256" key="3">
    <source>
        <dbReference type="ARBA" id="ARBA00008793"/>
    </source>
</evidence>
<keyword evidence="5" id="KW-0736">Signalosome</keyword>
<dbReference type="SUPFAM" id="SSF46785">
    <property type="entry name" value="Winged helix' DNA-binding domain"/>
    <property type="match status" value="1"/>
</dbReference>
<dbReference type="GO" id="GO:0008180">
    <property type="term" value="C:COP9 signalosome"/>
    <property type="evidence" value="ECO:0007669"/>
    <property type="project" value="UniProtKB-KW"/>
</dbReference>
<keyword evidence="10" id="KW-1185">Reference proteome</keyword>
<evidence type="ECO:0000256" key="6">
    <source>
        <dbReference type="ARBA" id="ARBA00023242"/>
    </source>
</evidence>
<dbReference type="eggNOG" id="KOG0686">
    <property type="taxonomic scope" value="Eukaryota"/>
</dbReference>
<keyword evidence="6" id="KW-0539">Nucleus</keyword>
<dbReference type="InterPro" id="IPR019585">
    <property type="entry name" value="Rpn7/CSN1"/>
</dbReference>
<dbReference type="HOGENOM" id="CLU_022348_1_1_1"/>
<evidence type="ECO:0000313" key="10">
    <source>
        <dbReference type="Proteomes" id="UP000007796"/>
    </source>
</evidence>
<dbReference type="Pfam" id="PF10602">
    <property type="entry name" value="RPN7"/>
    <property type="match status" value="1"/>
</dbReference>
<evidence type="ECO:0000256" key="5">
    <source>
        <dbReference type="ARBA" id="ARBA00022790"/>
    </source>
</evidence>
<evidence type="ECO:0000256" key="4">
    <source>
        <dbReference type="ARBA" id="ARBA00022490"/>
    </source>
</evidence>
<reference evidence="9 10" key="1">
    <citation type="journal article" date="2011" name="Proc. Natl. Acad. Sci. U.S.A.">
        <title>Genome and transcriptome analyses of the mountain pine beetle-fungal symbiont Grosmannia clavigera, a lodgepole pine pathogen.</title>
        <authorList>
            <person name="DiGuistini S."/>
            <person name="Wang Y."/>
            <person name="Liao N.Y."/>
            <person name="Taylor G."/>
            <person name="Tanguay P."/>
            <person name="Feau N."/>
            <person name="Henrissat B."/>
            <person name="Chan S.K."/>
            <person name="Hesse-Orce U."/>
            <person name="Alamouti S.M."/>
            <person name="Tsui C.K.M."/>
            <person name="Docking R.T."/>
            <person name="Levasseur A."/>
            <person name="Haridas S."/>
            <person name="Robertson G."/>
            <person name="Birol I."/>
            <person name="Holt R.A."/>
            <person name="Marra M.A."/>
            <person name="Hamelin R.C."/>
            <person name="Hirst M."/>
            <person name="Jones S.J.M."/>
            <person name="Bohlmann J."/>
            <person name="Breuil C."/>
        </authorList>
    </citation>
    <scope>NUCLEOTIDE SEQUENCE [LARGE SCALE GENOMIC DNA]</scope>
    <source>
        <strain evidence="10">kw1407 / UAMH 11150</strain>
    </source>
</reference>
<dbReference type="Pfam" id="PF01399">
    <property type="entry name" value="PCI"/>
    <property type="match status" value="1"/>
</dbReference>
<evidence type="ECO:0000313" key="9">
    <source>
        <dbReference type="EMBL" id="EFX03593.1"/>
    </source>
</evidence>
<dbReference type="EMBL" id="GL629765">
    <property type="protein sequence ID" value="EFX03593.1"/>
    <property type="molecule type" value="Genomic_DNA"/>
</dbReference>